<feature type="compositionally biased region" description="Basic and acidic residues" evidence="1">
    <location>
        <begin position="561"/>
        <end position="573"/>
    </location>
</feature>
<organism evidence="2">
    <name type="scientific">Eremomyces bilateralis CBS 781.70</name>
    <dbReference type="NCBI Taxonomy" id="1392243"/>
    <lineage>
        <taxon>Eukaryota</taxon>
        <taxon>Fungi</taxon>
        <taxon>Dikarya</taxon>
        <taxon>Ascomycota</taxon>
        <taxon>Pezizomycotina</taxon>
        <taxon>Dothideomycetes</taxon>
        <taxon>Dothideomycetes incertae sedis</taxon>
        <taxon>Eremomycetales</taxon>
        <taxon>Eremomycetaceae</taxon>
        <taxon>Eremomyces</taxon>
    </lineage>
</organism>
<dbReference type="InterPro" id="IPR017956">
    <property type="entry name" value="AT_hook_DNA-bd_motif"/>
</dbReference>
<feature type="compositionally biased region" description="Acidic residues" evidence="1">
    <location>
        <begin position="201"/>
        <end position="214"/>
    </location>
</feature>
<dbReference type="EMBL" id="ML975150">
    <property type="protein sequence ID" value="KAF1816014.1"/>
    <property type="molecule type" value="Genomic_DNA"/>
</dbReference>
<feature type="region of interest" description="Disordered" evidence="1">
    <location>
        <begin position="1"/>
        <end position="62"/>
    </location>
</feature>
<feature type="compositionally biased region" description="Polar residues" evidence="1">
    <location>
        <begin position="130"/>
        <end position="163"/>
    </location>
</feature>
<sequence>MRTRRGKHEEGEEPVEPDPKKIISPSKRRQARDFSHLPKRVQAERNAKRPPPKTSWDHQVFRIKGLDRFRLARIFGAGSEDSRDDPFGSSTQSSFDVNGTHPVTDHNDGDQGYDQELYEPDKDLDGPALSANSSQSTHPAVKNESATRNHSQQSKLSETSVDCNNGVRAEALPTPDADAVGTREIGNTKRGSDVPEHETAKDEEDIEIIEEELPSEAFPPPYLSDREAADFEEEPDLDAEVVALLKSRFKRLPNPHAFVQELTRFPAKNRSSDVLYRLAENAQEALVAWQDEFLKLDAFIARNTNPPRKRATGGRQQLGAEVADAMKEADIYGYRYDARRGPGMQVPELQRFFDDEDHAEGRLLRRRKPHNEYAMSDDDAANTETGKRKRKAVHRYDATPEDGSRKRMRQTPDPVHVRRRGRPPLKAPPNALLPPRIQAMRAMREQSTASTSVTTSDDEDRGSTPEKPTKRRGRPPGSKNLYPRSDAGIKKGPRKKLVSLEETVPGNVMAREPPEKIPGIKTDAKPSDDAVQKAAKIKSESRSESMTLWWKKRKAEQAAAQDERTRLDAERKPPHSRSNSTTL</sequence>
<reference evidence="4" key="2">
    <citation type="submission" date="2020-04" db="EMBL/GenBank/DDBJ databases">
        <authorList>
            <consortium name="NCBI Genome Project"/>
        </authorList>
    </citation>
    <scope>NUCLEOTIDE SEQUENCE</scope>
    <source>
        <strain evidence="4">CBS 781.70</strain>
    </source>
</reference>
<proteinExistence type="predicted"/>
<feature type="region of interest" description="Disordered" evidence="1">
    <location>
        <begin position="364"/>
        <end position="583"/>
    </location>
</feature>
<gene>
    <name evidence="2 4" type="ORF">P152DRAFT_478618</name>
</gene>
<keyword evidence="3" id="KW-1185">Reference proteome</keyword>
<reference evidence="2 4" key="1">
    <citation type="submission" date="2020-01" db="EMBL/GenBank/DDBJ databases">
        <authorList>
            <consortium name="DOE Joint Genome Institute"/>
            <person name="Haridas S."/>
            <person name="Albert R."/>
            <person name="Binder M."/>
            <person name="Bloem J."/>
            <person name="Labutti K."/>
            <person name="Salamov A."/>
            <person name="Andreopoulos B."/>
            <person name="Baker S.E."/>
            <person name="Barry K."/>
            <person name="Bills G."/>
            <person name="Bluhm B.H."/>
            <person name="Cannon C."/>
            <person name="Castanera R."/>
            <person name="Culley D.E."/>
            <person name="Daum C."/>
            <person name="Ezra D."/>
            <person name="Gonzalez J.B."/>
            <person name="Henrissat B."/>
            <person name="Kuo A."/>
            <person name="Liang C."/>
            <person name="Lipzen A."/>
            <person name="Lutzoni F."/>
            <person name="Magnuson J."/>
            <person name="Mondo S."/>
            <person name="Nolan M."/>
            <person name="Ohm R."/>
            <person name="Pangilinan J."/>
            <person name="Park H.-J."/>
            <person name="Ramirez L."/>
            <person name="Alfaro M."/>
            <person name="Sun H."/>
            <person name="Tritt A."/>
            <person name="Yoshinaga Y."/>
            <person name="Zwiers L.-H."/>
            <person name="Turgeon B.G."/>
            <person name="Goodwin S.B."/>
            <person name="Spatafora J.W."/>
            <person name="Crous P.W."/>
            <person name="Grigoriev I.V."/>
        </authorList>
    </citation>
    <scope>NUCLEOTIDE SEQUENCE</scope>
    <source>
        <strain evidence="2 4">CBS 781.70</strain>
    </source>
</reference>
<dbReference type="RefSeq" id="XP_033537645.1">
    <property type="nucleotide sequence ID" value="XM_033681667.1"/>
</dbReference>
<dbReference type="OrthoDB" id="4115400at2759"/>
<evidence type="ECO:0000256" key="1">
    <source>
        <dbReference type="SAM" id="MobiDB-lite"/>
    </source>
</evidence>
<feature type="compositionally biased region" description="Basic and acidic residues" evidence="1">
    <location>
        <begin position="522"/>
        <end position="543"/>
    </location>
</feature>
<reference evidence="4" key="3">
    <citation type="submission" date="2025-04" db="UniProtKB">
        <authorList>
            <consortium name="RefSeq"/>
        </authorList>
    </citation>
    <scope>IDENTIFICATION</scope>
    <source>
        <strain evidence="4">CBS 781.70</strain>
    </source>
</reference>
<dbReference type="GeneID" id="54422237"/>
<feature type="compositionally biased region" description="Basic and acidic residues" evidence="1">
    <location>
        <begin position="394"/>
        <end position="405"/>
    </location>
</feature>
<dbReference type="AlphaFoldDB" id="A0A6G1GDB3"/>
<name>A0A6G1GDB3_9PEZI</name>
<dbReference type="GO" id="GO:0003677">
    <property type="term" value="F:DNA binding"/>
    <property type="evidence" value="ECO:0007669"/>
    <property type="project" value="InterPro"/>
</dbReference>
<evidence type="ECO:0000313" key="2">
    <source>
        <dbReference type="EMBL" id="KAF1816014.1"/>
    </source>
</evidence>
<protein>
    <submittedName>
        <fullName evidence="2 4">Uncharacterized protein</fullName>
    </submittedName>
</protein>
<dbReference type="SMART" id="SM00384">
    <property type="entry name" value="AT_hook"/>
    <property type="match status" value="2"/>
</dbReference>
<feature type="compositionally biased region" description="Basic and acidic residues" evidence="1">
    <location>
        <begin position="186"/>
        <end position="200"/>
    </location>
</feature>
<evidence type="ECO:0000313" key="3">
    <source>
        <dbReference type="Proteomes" id="UP000504638"/>
    </source>
</evidence>
<accession>A0A6G1GDB3</accession>
<feature type="compositionally biased region" description="Polar residues" evidence="1">
    <location>
        <begin position="88"/>
        <end position="97"/>
    </location>
</feature>
<feature type="region of interest" description="Disordered" evidence="1">
    <location>
        <begin position="76"/>
        <end position="234"/>
    </location>
</feature>
<evidence type="ECO:0000313" key="4">
    <source>
        <dbReference type="RefSeq" id="XP_033537645.1"/>
    </source>
</evidence>
<dbReference type="Proteomes" id="UP000504638">
    <property type="component" value="Unplaced"/>
</dbReference>
<feature type="non-terminal residue" evidence="2">
    <location>
        <position position="583"/>
    </location>
</feature>
<feature type="compositionally biased region" description="Basic and acidic residues" evidence="1">
    <location>
        <begin position="31"/>
        <end position="47"/>
    </location>
</feature>